<dbReference type="InterPro" id="IPR005190">
    <property type="entry name" value="GlnE_rpt_dom"/>
</dbReference>
<proteinExistence type="inferred from homology"/>
<dbReference type="PANTHER" id="PTHR30621:SF0">
    <property type="entry name" value="BIFUNCTIONAL GLUTAMINE SYNTHETASE ADENYLYLTRANSFERASE_ADENYLYL-REMOVING ENZYME"/>
    <property type="match status" value="1"/>
</dbReference>
<name>Q1N2E6_9GAMM</name>
<comment type="cofactor">
    <cofactor evidence="7">
        <name>Mg(2+)</name>
        <dbReference type="ChEBI" id="CHEBI:18420"/>
    </cofactor>
</comment>
<keyword evidence="5 7" id="KW-0460">Magnesium</keyword>
<dbReference type="SUPFAM" id="SSF81301">
    <property type="entry name" value="Nucleotidyltransferase"/>
    <property type="match status" value="2"/>
</dbReference>
<keyword evidence="11" id="KW-1185">Reference proteome</keyword>
<dbReference type="FunFam" id="1.20.120.330:FF:000005">
    <property type="entry name" value="Bifunctional glutamine synthetase adenylyltransferase/adenylyl-removing enzyme"/>
    <property type="match status" value="1"/>
</dbReference>
<evidence type="ECO:0000259" key="9">
    <source>
        <dbReference type="Pfam" id="PF08335"/>
    </source>
</evidence>
<dbReference type="GO" id="GO:0005524">
    <property type="term" value="F:ATP binding"/>
    <property type="evidence" value="ECO:0007669"/>
    <property type="project" value="UniProtKB-UniRule"/>
</dbReference>
<gene>
    <name evidence="7" type="primary">glnE</name>
    <name evidence="10" type="ORF">RED65_16526</name>
</gene>
<feature type="region of interest" description="Adenylyl transferase" evidence="7">
    <location>
        <begin position="449"/>
        <end position="955"/>
    </location>
</feature>
<dbReference type="EMBL" id="AAQH01000007">
    <property type="protein sequence ID" value="EAT12461.1"/>
    <property type="molecule type" value="Genomic_DNA"/>
</dbReference>
<feature type="domain" description="Glutamate-ammonia ligase adenylyltransferase repeated" evidence="8">
    <location>
        <begin position="39"/>
        <end position="280"/>
    </location>
</feature>
<evidence type="ECO:0000256" key="5">
    <source>
        <dbReference type="ARBA" id="ARBA00022842"/>
    </source>
</evidence>
<dbReference type="GO" id="GO:0008882">
    <property type="term" value="F:[glutamate-ammonia-ligase] adenylyltransferase activity"/>
    <property type="evidence" value="ECO:0007669"/>
    <property type="project" value="UniProtKB-UniRule"/>
</dbReference>
<dbReference type="GO" id="GO:0000820">
    <property type="term" value="P:regulation of glutamine family amino acid metabolic process"/>
    <property type="evidence" value="ECO:0007669"/>
    <property type="project" value="UniProtKB-UniRule"/>
</dbReference>
<comment type="catalytic activity">
    <reaction evidence="7">
        <text>[glutamine synthetase]-O(4)-(5'-adenylyl)-L-tyrosine + phosphate = [glutamine synthetase]-L-tyrosine + ADP</text>
        <dbReference type="Rhea" id="RHEA:43716"/>
        <dbReference type="Rhea" id="RHEA-COMP:10660"/>
        <dbReference type="Rhea" id="RHEA-COMP:10661"/>
        <dbReference type="ChEBI" id="CHEBI:43474"/>
        <dbReference type="ChEBI" id="CHEBI:46858"/>
        <dbReference type="ChEBI" id="CHEBI:83624"/>
        <dbReference type="ChEBI" id="CHEBI:456216"/>
        <dbReference type="EC" id="2.7.7.89"/>
    </reaction>
</comment>
<dbReference type="PANTHER" id="PTHR30621">
    <property type="entry name" value="GLUTAMINE SYNTHETASE ADENYLYLTRANSFERASE"/>
    <property type="match status" value="1"/>
</dbReference>
<dbReference type="Proteomes" id="UP000004263">
    <property type="component" value="Unassembled WGS sequence"/>
</dbReference>
<feature type="domain" description="PII-uridylyltransferase/Glutamine-synthetase adenylyltransferase" evidence="9">
    <location>
        <begin position="308"/>
        <end position="445"/>
    </location>
</feature>
<keyword evidence="3 7" id="KW-0547">Nucleotide-binding</keyword>
<evidence type="ECO:0000313" key="10">
    <source>
        <dbReference type="EMBL" id="EAT12461.1"/>
    </source>
</evidence>
<evidence type="ECO:0000256" key="2">
    <source>
        <dbReference type="ARBA" id="ARBA00022695"/>
    </source>
</evidence>
<reference evidence="10 11" key="1">
    <citation type="submission" date="2006-03" db="EMBL/GenBank/DDBJ databases">
        <authorList>
            <person name="Pinhassi J."/>
            <person name="Pedros-Alio C."/>
            <person name="Ferriera S."/>
            <person name="Johnson J."/>
            <person name="Kravitz S."/>
            <person name="Halpern A."/>
            <person name="Remington K."/>
            <person name="Beeson K."/>
            <person name="Tran B."/>
            <person name="Rogers Y.-H."/>
            <person name="Friedman R."/>
            <person name="Venter J.C."/>
        </authorList>
    </citation>
    <scope>NUCLEOTIDE SEQUENCE [LARGE SCALE GENOMIC DNA]</scope>
    <source>
        <strain evidence="10 11">RED65</strain>
    </source>
</reference>
<dbReference type="NCBIfam" id="NF008292">
    <property type="entry name" value="PRK11072.1"/>
    <property type="match status" value="1"/>
</dbReference>
<evidence type="ECO:0000256" key="3">
    <source>
        <dbReference type="ARBA" id="ARBA00022741"/>
    </source>
</evidence>
<dbReference type="GO" id="GO:0000287">
    <property type="term" value="F:magnesium ion binding"/>
    <property type="evidence" value="ECO:0007669"/>
    <property type="project" value="UniProtKB-UniRule"/>
</dbReference>
<dbReference type="HOGENOM" id="CLU_006233_0_1_6"/>
<dbReference type="Gene3D" id="1.20.120.330">
    <property type="entry name" value="Nucleotidyltransferases domain 2"/>
    <property type="match status" value="2"/>
</dbReference>
<evidence type="ECO:0000256" key="1">
    <source>
        <dbReference type="ARBA" id="ARBA00022679"/>
    </source>
</evidence>
<dbReference type="SUPFAM" id="SSF81593">
    <property type="entry name" value="Nucleotidyltransferase substrate binding subunit/domain"/>
    <property type="match status" value="2"/>
</dbReference>
<dbReference type="OrthoDB" id="9759366at2"/>
<feature type="region of interest" description="Adenylyl removase" evidence="7">
    <location>
        <begin position="1"/>
        <end position="449"/>
    </location>
</feature>
<keyword evidence="10" id="KW-0436">Ligase</keyword>
<dbReference type="GO" id="GO:0047388">
    <property type="term" value="F:[glutamine synthetase]-adenylyl-L-tyrosine phosphorylase activity"/>
    <property type="evidence" value="ECO:0007669"/>
    <property type="project" value="UniProtKB-EC"/>
</dbReference>
<dbReference type="GO" id="GO:0005829">
    <property type="term" value="C:cytosol"/>
    <property type="evidence" value="ECO:0007669"/>
    <property type="project" value="TreeGrafter"/>
</dbReference>
<dbReference type="GO" id="GO:0016874">
    <property type="term" value="F:ligase activity"/>
    <property type="evidence" value="ECO:0007669"/>
    <property type="project" value="UniProtKB-KW"/>
</dbReference>
<comment type="caution">
    <text evidence="10">The sequence shown here is derived from an EMBL/GenBank/DDBJ whole genome shotgun (WGS) entry which is preliminary data.</text>
</comment>
<comment type="catalytic activity">
    <reaction evidence="7">
        <text>[glutamine synthetase]-L-tyrosine + ATP = [glutamine synthetase]-O(4)-(5'-adenylyl)-L-tyrosine + diphosphate</text>
        <dbReference type="Rhea" id="RHEA:18589"/>
        <dbReference type="Rhea" id="RHEA-COMP:10660"/>
        <dbReference type="Rhea" id="RHEA-COMP:10661"/>
        <dbReference type="ChEBI" id="CHEBI:30616"/>
        <dbReference type="ChEBI" id="CHEBI:33019"/>
        <dbReference type="ChEBI" id="CHEBI:46858"/>
        <dbReference type="ChEBI" id="CHEBI:83624"/>
        <dbReference type="EC" id="2.7.7.42"/>
    </reaction>
</comment>
<dbReference type="Pfam" id="PF03710">
    <property type="entry name" value="GlnE"/>
    <property type="match status" value="2"/>
</dbReference>
<feature type="domain" description="PII-uridylyltransferase/Glutamine-synthetase adenylyltransferase" evidence="9">
    <location>
        <begin position="830"/>
        <end position="916"/>
    </location>
</feature>
<dbReference type="FunFam" id="3.30.460.10:FF:000009">
    <property type="entry name" value="Bifunctional glutamine synthetase adenylyltransferase/adenylyl-removing enzyme"/>
    <property type="match status" value="1"/>
</dbReference>
<feature type="domain" description="Glutamate-ammonia ligase adenylyltransferase repeated" evidence="8">
    <location>
        <begin position="551"/>
        <end position="805"/>
    </location>
</feature>
<sequence length="955" mass="109379">MWSQMLPSDFLEQRQTQLKALTDEHNIPQDVINKDDITKTLYISDFVFDACQRFPSDAINAFNTEFLHDDLNYSELHSSLAYLLKNCASEDELHKALRQFRRQHQIRLIHRDLNRLTKLSTLLSEITMLADVSIRCSLEWLQDKLIKRYGQPTGKDSGEAQSLIVIAMGKQGAGELNLSSDIDLIFAYSESGDTQTSSDSQRSISNQEFFTKLGQSLIQSLDKITMDGFVYRVDMRLRPYGQSGPLAMNFNSLENYYHDQGREWERYAMIKARAITGSPEHIDSLMEILRPFSYRKYVDFGAFESLRDMKNLIKQETIRRKLDTNVKLGSGGIREVEFIAQAFQLIRGGQEIDLQQPNIFKVYSYLKDNGYLPMDAVDELLNAYVFLRNVEHGIQALKDEQSQTLPDNQIDQQRLAIYLGLDSWQSVLDQLQEHRAQVSKHFANIVAEEEEQESDPETERWQSIWLNDSEEQHDANSEKVQTLLQRLRDQSEHKMQAIGIQRLNKTMPLLLHEIWKLDHPITTLERIIPLIEAILRRTAYLVLLTENPNALKQLVRLCEASPFIAHSISESPILLDELLHPSHLYSPSDKADLQADIRQRLLRIDELDLEEQMDALRHFNKAHKLQIAASDITGVLPLMKVSDHLTWIAETVLETALSLAWAQMVEKYGYPTNASGEAVHSPEFVVLGYGKMGGIELSYGSDLDLVFLHNATLNKYTTGKRELENGVFYTRLGQRLIHILNTTTRAGQLYEVDMRLRPSGASGMIVASLSAFTKYQHEEAWTWEHQALVRARVICGDNTLAQKFGQIRGEILTKSRNPQQLLQEVREMRKKMRDNLGSQSIGKNQVHLKQDAGGIVDIEFIVQYLVLAHCAQHPDLLTWTDNIRLLETLAADHIMTAEQSDDMIQAYIAYRSLAHRRALQNQKLLLEPNELSQAGLPTHIDTVKTLWTQIMDSAQ</sequence>
<dbReference type="InterPro" id="IPR043519">
    <property type="entry name" value="NT_sf"/>
</dbReference>
<dbReference type="CDD" id="cd05401">
    <property type="entry name" value="NT_GlnE_GlnD_like"/>
    <property type="match status" value="2"/>
</dbReference>
<keyword evidence="1 7" id="KW-0808">Transferase</keyword>
<evidence type="ECO:0000256" key="7">
    <source>
        <dbReference type="HAMAP-Rule" id="MF_00802"/>
    </source>
</evidence>
<protein>
    <recommendedName>
        <fullName evidence="7">Bifunctional glutamine synthetase adenylyltransferase/adenylyl-removing enzyme</fullName>
    </recommendedName>
    <alternativeName>
        <fullName evidence="7">ATP:glutamine synthetase adenylyltransferase</fullName>
    </alternativeName>
    <alternativeName>
        <fullName evidence="7">ATase</fullName>
    </alternativeName>
    <domain>
        <recommendedName>
            <fullName evidence="7">Glutamine synthetase adenylyl-L-tyrosine phosphorylase</fullName>
            <ecNumber evidence="7">2.7.7.89</ecNumber>
        </recommendedName>
        <alternativeName>
            <fullName evidence="7">Adenylyl removase</fullName>
            <shortName evidence="7">AR</shortName>
            <shortName evidence="7">AT-N</shortName>
        </alternativeName>
    </domain>
    <domain>
        <recommendedName>
            <fullName evidence="7">Glutamine synthetase adenylyl transferase</fullName>
            <ecNumber evidence="7">2.7.7.42</ecNumber>
        </recommendedName>
        <alternativeName>
            <fullName evidence="7">Adenylyl transferase</fullName>
            <shortName evidence="7">AT</shortName>
            <shortName evidence="7">AT-C</shortName>
        </alternativeName>
    </domain>
</protein>
<evidence type="ECO:0000256" key="6">
    <source>
        <dbReference type="ARBA" id="ARBA00023268"/>
    </source>
</evidence>
<comment type="similarity">
    <text evidence="7">Belongs to the GlnE family.</text>
</comment>
<dbReference type="EC" id="2.7.7.89" evidence="7"/>
<dbReference type="EC" id="2.7.7.42" evidence="7"/>
<keyword evidence="6 7" id="KW-0511">Multifunctional enzyme</keyword>
<dbReference type="HAMAP" id="MF_00802">
    <property type="entry name" value="GlnE"/>
    <property type="match status" value="1"/>
</dbReference>
<dbReference type="RefSeq" id="WP_007018270.1">
    <property type="nucleotide sequence ID" value="NZ_CH724116.1"/>
</dbReference>
<dbReference type="InterPro" id="IPR013546">
    <property type="entry name" value="PII_UdlTrfase/GS_AdlTrfase"/>
</dbReference>
<dbReference type="AlphaFoldDB" id="Q1N2E6"/>
<dbReference type="Gene3D" id="3.30.460.10">
    <property type="entry name" value="Beta Polymerase, domain 2"/>
    <property type="match status" value="2"/>
</dbReference>
<organism evidence="10 11">
    <name type="scientific">Bermanella marisrubri</name>
    <dbReference type="NCBI Taxonomy" id="207949"/>
    <lineage>
        <taxon>Bacteria</taxon>
        <taxon>Pseudomonadati</taxon>
        <taxon>Pseudomonadota</taxon>
        <taxon>Gammaproteobacteria</taxon>
        <taxon>Oceanospirillales</taxon>
        <taxon>Oceanospirillaceae</taxon>
        <taxon>Bermanella</taxon>
    </lineage>
</organism>
<evidence type="ECO:0000256" key="4">
    <source>
        <dbReference type="ARBA" id="ARBA00022840"/>
    </source>
</evidence>
<evidence type="ECO:0000313" key="11">
    <source>
        <dbReference type="Proteomes" id="UP000004263"/>
    </source>
</evidence>
<accession>Q1N2E6</accession>
<evidence type="ECO:0000259" key="8">
    <source>
        <dbReference type="Pfam" id="PF03710"/>
    </source>
</evidence>
<keyword evidence="2 7" id="KW-0548">Nucleotidyltransferase</keyword>
<dbReference type="STRING" id="207949.RED65_16526"/>
<keyword evidence="4 7" id="KW-0067">ATP-binding</keyword>
<dbReference type="InterPro" id="IPR023057">
    <property type="entry name" value="GlnE"/>
</dbReference>
<comment type="function">
    <text evidence="7">Involved in the regulation of glutamine synthetase GlnA, a key enzyme in the process to assimilate ammonia. When cellular nitrogen levels are high, the C-terminal adenylyl transferase (AT) inactivates GlnA by covalent transfer of an adenylyl group from ATP to specific tyrosine residue of GlnA, thus reducing its activity. Conversely, when nitrogen levels are low, the N-terminal adenylyl removase (AR) activates GlnA by removing the adenylyl group by phosphorolysis, increasing its activity. The regulatory region of GlnE binds the signal transduction protein PII (GlnB) which indicates the nitrogen status of the cell.</text>
</comment>
<dbReference type="Pfam" id="PF08335">
    <property type="entry name" value="GlnD_UR_UTase"/>
    <property type="match status" value="2"/>
</dbReference>